<dbReference type="PROSITE" id="PS50007">
    <property type="entry name" value="PIPLC_X_DOMAIN"/>
    <property type="match status" value="1"/>
</dbReference>
<dbReference type="EMBL" id="QTUB01000001">
    <property type="protein sequence ID" value="REF26622.1"/>
    <property type="molecule type" value="Genomic_DNA"/>
</dbReference>
<dbReference type="InterPro" id="IPR051057">
    <property type="entry name" value="PI-PLC_domain"/>
</dbReference>
<dbReference type="PANTHER" id="PTHR13593">
    <property type="match status" value="1"/>
</dbReference>
<evidence type="ECO:0000313" key="1">
    <source>
        <dbReference type="EMBL" id="REF26622.1"/>
    </source>
</evidence>
<dbReference type="GO" id="GO:0008081">
    <property type="term" value="F:phosphoric diester hydrolase activity"/>
    <property type="evidence" value="ECO:0007669"/>
    <property type="project" value="InterPro"/>
</dbReference>
<organism evidence="1 2">
    <name type="scientific">Xenorhabdus cabanillasii</name>
    <dbReference type="NCBI Taxonomy" id="351673"/>
    <lineage>
        <taxon>Bacteria</taxon>
        <taxon>Pseudomonadati</taxon>
        <taxon>Pseudomonadota</taxon>
        <taxon>Gammaproteobacteria</taxon>
        <taxon>Enterobacterales</taxon>
        <taxon>Morganellaceae</taxon>
        <taxon>Xenorhabdus</taxon>
    </lineage>
</organism>
<comment type="caution">
    <text evidence="1">The sequence shown here is derived from an EMBL/GenBank/DDBJ whole genome shotgun (WGS) entry which is preliminary data.</text>
</comment>
<dbReference type="Gene3D" id="3.20.20.190">
    <property type="entry name" value="Phosphatidylinositol (PI) phosphodiesterase"/>
    <property type="match status" value="1"/>
</dbReference>
<accession>A0A3D9UAV5</accession>
<evidence type="ECO:0000313" key="2">
    <source>
        <dbReference type="Proteomes" id="UP000256294"/>
    </source>
</evidence>
<dbReference type="InterPro" id="IPR017946">
    <property type="entry name" value="PLC-like_Pdiesterase_TIM-brl"/>
</dbReference>
<dbReference type="RefSeq" id="WP_038262637.1">
    <property type="nucleotide sequence ID" value="NZ_QTUB01000001.1"/>
</dbReference>
<gene>
    <name evidence="1" type="ORF">BDD26_1292</name>
</gene>
<proteinExistence type="predicted"/>
<keyword evidence="2" id="KW-1185">Reference proteome</keyword>
<dbReference type="PANTHER" id="PTHR13593:SF143">
    <property type="entry name" value="PHOSPHATIDYLINOSITOL-SPECIFIC PHOSPHOLIPASE C X DOMAIN-CONTAINING PROTEIN"/>
    <property type="match status" value="1"/>
</dbReference>
<sequence length="438" mass="51223">MVEIAKLLFCNSTNSVWKKISSTSKDFNISNFPESIDPLSVKLFAIVFTGNDIENCNFDIRYQIMDANKSTFMISGKYDYNFGQLDLEFYLENLETTTLNKGTIFSLGWRTDQIIHFMLIGDVDSYIGPYIDGWSWMRDYRNILGNYPISKLCIPGSHDAGMSVMTSSTTFVRECNTLTQSNDIFEQLRFGIRYFDIRPVLKDGNFFTGHYREILFVWEGANGESIDSMISSINYFTRMNSELVIIRLDHSLDLDVGFWEKDHPFYQEQWDNLFKKLSQINNLYFHDNNRKILDLTFDELTDNGTHSAVLIFVENKKTNVDLQEYHNKGFYYLNELNMYHKYSNKNTVFQMASDQFAKMEKYSPTHYFELSWILTQDIEQIATCSYSIRDLGDIANDELVYDVYPRITKKAYPNIILIDNVKDQIAATLCVAINWWLK</sequence>
<protein>
    <submittedName>
        <fullName evidence="1">Variant-surface-glycoprotein phospholipase C</fullName>
    </submittedName>
</protein>
<name>A0A3D9UAV5_9GAMM</name>
<reference evidence="1 2" key="1">
    <citation type="submission" date="2018-08" db="EMBL/GenBank/DDBJ databases">
        <title>Genomic Encyclopedia of Archaeal and Bacterial Type Strains, Phase II (KMG-II): from individual species to whole genera.</title>
        <authorList>
            <person name="Goeker M."/>
        </authorList>
    </citation>
    <scope>NUCLEOTIDE SEQUENCE [LARGE SCALE GENOMIC DNA]</scope>
    <source>
        <strain evidence="1 2">DSM 17905</strain>
    </source>
</reference>
<dbReference type="GO" id="GO:0006629">
    <property type="term" value="P:lipid metabolic process"/>
    <property type="evidence" value="ECO:0007669"/>
    <property type="project" value="InterPro"/>
</dbReference>
<dbReference type="AlphaFoldDB" id="A0A3D9UAV5"/>
<dbReference type="Proteomes" id="UP000256294">
    <property type="component" value="Unassembled WGS sequence"/>
</dbReference>
<dbReference type="SUPFAM" id="SSF51695">
    <property type="entry name" value="PLC-like phosphodiesterases"/>
    <property type="match status" value="1"/>
</dbReference>